<comment type="cofactor">
    <cofactor evidence="11">
        <name>Mg(2+)</name>
        <dbReference type="ChEBI" id="CHEBI:18420"/>
    </cofactor>
    <text evidence="11">Binds 1 Mg(2+) ion per subunit.</text>
</comment>
<protein>
    <recommendedName>
        <fullName evidence="3 11">Shikimate kinase</fullName>
        <shortName evidence="11">SK</shortName>
        <ecNumber evidence="3 11">2.7.1.71</ecNumber>
    </recommendedName>
</protein>
<dbReference type="InterPro" id="IPR000623">
    <property type="entry name" value="Shikimate_kinase/TSH1"/>
</dbReference>
<evidence type="ECO:0000256" key="3">
    <source>
        <dbReference type="ARBA" id="ARBA00012154"/>
    </source>
</evidence>
<dbReference type="InterPro" id="IPR023000">
    <property type="entry name" value="Shikimate_kinase_CS"/>
</dbReference>
<dbReference type="PANTHER" id="PTHR21087:SF16">
    <property type="entry name" value="SHIKIMATE KINASE 1, CHLOROPLASTIC"/>
    <property type="match status" value="1"/>
</dbReference>
<reference evidence="12 13" key="1">
    <citation type="submission" date="2024-01" db="EMBL/GenBank/DDBJ databases">
        <title>Hyphobacterium bacterium isolated from marine sediment.</title>
        <authorList>
            <person name="Zhao S."/>
        </authorList>
    </citation>
    <scope>NUCLEOTIDE SEQUENCE [LARGE SCALE GENOMIC DNA]</scope>
    <source>
        <strain evidence="12 13">Y60-23</strain>
    </source>
</reference>
<sequence length="185" mass="19965">MPADDVPPSLQLDRPIALVGLMGAGKTTVGRRLARTLGLGFVDADEEIEKSAGRSVSDIFSDFGESAFRDGERKVIARLLDEGPRVIALGGGAFANDTTRALVREKAISIWIKADLDTLMERVSRRDTRPLLKADDPRSVMAGLMEKREAAYREAVIHVDGADGPHSTTVDSILAALQDKGLLVR</sequence>
<keyword evidence="11" id="KW-0460">Magnesium</keyword>
<dbReference type="GO" id="GO:0004765">
    <property type="term" value="F:shikimate kinase activity"/>
    <property type="evidence" value="ECO:0007669"/>
    <property type="project" value="UniProtKB-EC"/>
</dbReference>
<dbReference type="Pfam" id="PF01202">
    <property type="entry name" value="SKI"/>
    <property type="match status" value="1"/>
</dbReference>
<evidence type="ECO:0000313" key="13">
    <source>
        <dbReference type="Proteomes" id="UP001310692"/>
    </source>
</evidence>
<feature type="binding site" evidence="11">
    <location>
        <position position="91"/>
    </location>
    <ligand>
        <name>substrate</name>
    </ligand>
</feature>
<dbReference type="PROSITE" id="PS01128">
    <property type="entry name" value="SHIKIMATE_KINASE"/>
    <property type="match status" value="1"/>
</dbReference>
<dbReference type="SUPFAM" id="SSF52540">
    <property type="entry name" value="P-loop containing nucleoside triphosphate hydrolases"/>
    <property type="match status" value="1"/>
</dbReference>
<comment type="similarity">
    <text evidence="2 11">Belongs to the shikimate kinase family.</text>
</comment>
<dbReference type="Proteomes" id="UP001310692">
    <property type="component" value="Unassembled WGS sequence"/>
</dbReference>
<accession>A0ABU7LXF4</accession>
<feature type="binding site" evidence="11">
    <location>
        <begin position="23"/>
        <end position="28"/>
    </location>
    <ligand>
        <name>ATP</name>
        <dbReference type="ChEBI" id="CHEBI:30616"/>
    </ligand>
</feature>
<evidence type="ECO:0000256" key="4">
    <source>
        <dbReference type="ARBA" id="ARBA00022605"/>
    </source>
</evidence>
<organism evidence="12 13">
    <name type="scientific">Hyphobacterium marinum</name>
    <dbReference type="NCBI Taxonomy" id="3116574"/>
    <lineage>
        <taxon>Bacteria</taxon>
        <taxon>Pseudomonadati</taxon>
        <taxon>Pseudomonadota</taxon>
        <taxon>Alphaproteobacteria</taxon>
        <taxon>Maricaulales</taxon>
        <taxon>Maricaulaceae</taxon>
        <taxon>Hyphobacterium</taxon>
    </lineage>
</organism>
<dbReference type="InterPro" id="IPR031322">
    <property type="entry name" value="Shikimate/glucono_kinase"/>
</dbReference>
<evidence type="ECO:0000256" key="2">
    <source>
        <dbReference type="ARBA" id="ARBA00006997"/>
    </source>
</evidence>
<keyword evidence="11" id="KW-0479">Metal-binding</keyword>
<dbReference type="PANTHER" id="PTHR21087">
    <property type="entry name" value="SHIKIMATE KINASE"/>
    <property type="match status" value="1"/>
</dbReference>
<keyword evidence="4 11" id="KW-0028">Amino-acid biosynthesis</keyword>
<dbReference type="EMBL" id="JAZDRO010000002">
    <property type="protein sequence ID" value="MEE2566254.1"/>
    <property type="molecule type" value="Genomic_DNA"/>
</dbReference>
<evidence type="ECO:0000256" key="9">
    <source>
        <dbReference type="ARBA" id="ARBA00023141"/>
    </source>
</evidence>
<keyword evidence="9 11" id="KW-0057">Aromatic amino acid biosynthesis</keyword>
<keyword evidence="8 11" id="KW-0067">ATP-binding</keyword>
<feature type="binding site" evidence="11">
    <location>
        <position position="45"/>
    </location>
    <ligand>
        <name>substrate</name>
    </ligand>
</feature>
<dbReference type="InterPro" id="IPR027417">
    <property type="entry name" value="P-loop_NTPase"/>
</dbReference>
<evidence type="ECO:0000256" key="11">
    <source>
        <dbReference type="HAMAP-Rule" id="MF_00109"/>
    </source>
</evidence>
<name>A0ABU7LXF4_9PROT</name>
<comment type="caution">
    <text evidence="12">The sequence shown here is derived from an EMBL/GenBank/DDBJ whole genome shotgun (WGS) entry which is preliminary data.</text>
</comment>
<feature type="binding site" evidence="11">
    <location>
        <position position="148"/>
    </location>
    <ligand>
        <name>substrate</name>
    </ligand>
</feature>
<gene>
    <name evidence="11" type="primary">aroK</name>
    <name evidence="12" type="ORF">V0U35_06130</name>
</gene>
<dbReference type="HAMAP" id="MF_00109">
    <property type="entry name" value="Shikimate_kinase"/>
    <property type="match status" value="1"/>
</dbReference>
<proteinExistence type="inferred from homology"/>
<comment type="catalytic activity">
    <reaction evidence="10 11">
        <text>shikimate + ATP = 3-phosphoshikimate + ADP + H(+)</text>
        <dbReference type="Rhea" id="RHEA:13121"/>
        <dbReference type="ChEBI" id="CHEBI:15378"/>
        <dbReference type="ChEBI" id="CHEBI:30616"/>
        <dbReference type="ChEBI" id="CHEBI:36208"/>
        <dbReference type="ChEBI" id="CHEBI:145989"/>
        <dbReference type="ChEBI" id="CHEBI:456216"/>
        <dbReference type="EC" id="2.7.1.71"/>
    </reaction>
</comment>
<dbReference type="NCBIfam" id="NF010552">
    <property type="entry name" value="PRK13946.1"/>
    <property type="match status" value="1"/>
</dbReference>
<evidence type="ECO:0000256" key="10">
    <source>
        <dbReference type="ARBA" id="ARBA00048567"/>
    </source>
</evidence>
<feature type="binding site" evidence="11">
    <location>
        <position position="27"/>
    </location>
    <ligand>
        <name>Mg(2+)</name>
        <dbReference type="ChEBI" id="CHEBI:18420"/>
    </ligand>
</feature>
<dbReference type="Gene3D" id="3.40.50.300">
    <property type="entry name" value="P-loop containing nucleotide triphosphate hydrolases"/>
    <property type="match status" value="1"/>
</dbReference>
<evidence type="ECO:0000313" key="12">
    <source>
        <dbReference type="EMBL" id="MEE2566254.1"/>
    </source>
</evidence>
<evidence type="ECO:0000256" key="8">
    <source>
        <dbReference type="ARBA" id="ARBA00022840"/>
    </source>
</evidence>
<comment type="pathway">
    <text evidence="1 11">Metabolic intermediate biosynthesis; chorismate biosynthesis; chorismate from D-erythrose 4-phosphate and phosphoenolpyruvate: step 5/7.</text>
</comment>
<evidence type="ECO:0000256" key="5">
    <source>
        <dbReference type="ARBA" id="ARBA00022679"/>
    </source>
</evidence>
<keyword evidence="6 11" id="KW-0547">Nucleotide-binding</keyword>
<evidence type="ECO:0000256" key="6">
    <source>
        <dbReference type="ARBA" id="ARBA00022741"/>
    </source>
</evidence>
<evidence type="ECO:0000256" key="7">
    <source>
        <dbReference type="ARBA" id="ARBA00022777"/>
    </source>
</evidence>
<keyword evidence="7 11" id="KW-0418">Kinase</keyword>
<comment type="caution">
    <text evidence="11">Lacks conserved residue(s) required for the propagation of feature annotation.</text>
</comment>
<comment type="subcellular location">
    <subcellularLocation>
        <location evidence="11">Cytoplasm</location>
    </subcellularLocation>
</comment>
<dbReference type="EC" id="2.7.1.71" evidence="3 11"/>
<dbReference type="PRINTS" id="PR01100">
    <property type="entry name" value="SHIKIMTKNASE"/>
</dbReference>
<keyword evidence="11" id="KW-0963">Cytoplasm</keyword>
<comment type="function">
    <text evidence="11">Catalyzes the specific phosphorylation of the 3-hydroxyl group of shikimic acid using ATP as a cosubstrate.</text>
</comment>
<comment type="subunit">
    <text evidence="11">Monomer.</text>
</comment>
<evidence type="ECO:0000256" key="1">
    <source>
        <dbReference type="ARBA" id="ARBA00004842"/>
    </source>
</evidence>
<dbReference type="CDD" id="cd00464">
    <property type="entry name" value="SK"/>
    <property type="match status" value="1"/>
</dbReference>
<feature type="binding site" evidence="11">
    <location>
        <position position="129"/>
    </location>
    <ligand>
        <name>ATP</name>
        <dbReference type="ChEBI" id="CHEBI:30616"/>
    </ligand>
</feature>
<keyword evidence="13" id="KW-1185">Reference proteome</keyword>
<feature type="binding site" evidence="11">
    <location>
        <position position="69"/>
    </location>
    <ligand>
        <name>substrate</name>
    </ligand>
</feature>
<keyword evidence="5 11" id="KW-0808">Transferase</keyword>
<dbReference type="RefSeq" id="WP_330195794.1">
    <property type="nucleotide sequence ID" value="NZ_JAZDRO010000002.1"/>
</dbReference>